<accession>A0A6C2D011</accession>
<proteinExistence type="predicted"/>
<keyword evidence="3" id="KW-0012">Acyltransferase</keyword>
<dbReference type="OrthoDB" id="9814807at2"/>
<dbReference type="PANTHER" id="PTHR23028:SF53">
    <property type="entry name" value="ACYL_TRANSF_3 DOMAIN-CONTAINING PROTEIN"/>
    <property type="match status" value="1"/>
</dbReference>
<keyword evidence="4" id="KW-1185">Reference proteome</keyword>
<dbReference type="InterPro" id="IPR002656">
    <property type="entry name" value="Acyl_transf_3_dom"/>
</dbReference>
<dbReference type="Pfam" id="PF01757">
    <property type="entry name" value="Acyl_transf_3"/>
    <property type="match status" value="1"/>
</dbReference>
<dbReference type="EMBL" id="SDKK01000007">
    <property type="protein sequence ID" value="TYC59728.1"/>
    <property type="molecule type" value="Genomic_DNA"/>
</dbReference>
<name>A0A6C2D011_9RHOO</name>
<evidence type="ECO:0000259" key="2">
    <source>
        <dbReference type="Pfam" id="PF01757"/>
    </source>
</evidence>
<keyword evidence="1" id="KW-0812">Transmembrane</keyword>
<protein>
    <submittedName>
        <fullName evidence="3">Acyltransferase</fullName>
    </submittedName>
</protein>
<comment type="caution">
    <text evidence="3">The sequence shown here is derived from an EMBL/GenBank/DDBJ whole genome shotgun (WGS) entry which is preliminary data.</text>
</comment>
<dbReference type="AlphaFoldDB" id="A0A6C2D011"/>
<evidence type="ECO:0000256" key="1">
    <source>
        <dbReference type="SAM" id="Phobius"/>
    </source>
</evidence>
<dbReference type="GO" id="GO:0016747">
    <property type="term" value="F:acyltransferase activity, transferring groups other than amino-acyl groups"/>
    <property type="evidence" value="ECO:0007669"/>
    <property type="project" value="InterPro"/>
</dbReference>
<reference evidence="3 4" key="1">
    <citation type="submission" date="2019-01" db="EMBL/GenBank/DDBJ databases">
        <title>Zoogloea oleivorans genome sequencing and assembly.</title>
        <authorList>
            <person name="Tancsics A."/>
            <person name="Farkas M."/>
            <person name="Kriszt B."/>
            <person name="Maroti G."/>
            <person name="Horvath B."/>
        </authorList>
    </citation>
    <scope>NUCLEOTIDE SEQUENCE [LARGE SCALE GENOMIC DNA]</scope>
    <source>
        <strain evidence="3 4">Buc</strain>
    </source>
</reference>
<feature type="transmembrane region" description="Helical" evidence="1">
    <location>
        <begin position="43"/>
        <end position="65"/>
    </location>
</feature>
<dbReference type="Proteomes" id="UP000389128">
    <property type="component" value="Unassembled WGS sequence"/>
</dbReference>
<feature type="transmembrane region" description="Helical" evidence="1">
    <location>
        <begin position="278"/>
        <end position="297"/>
    </location>
</feature>
<dbReference type="PANTHER" id="PTHR23028">
    <property type="entry name" value="ACETYLTRANSFERASE"/>
    <property type="match status" value="1"/>
</dbReference>
<keyword evidence="3" id="KW-0808">Transferase</keyword>
<dbReference type="GO" id="GO:0000271">
    <property type="term" value="P:polysaccharide biosynthetic process"/>
    <property type="evidence" value="ECO:0007669"/>
    <property type="project" value="TreeGrafter"/>
</dbReference>
<organism evidence="3 4">
    <name type="scientific">Zoogloea oleivorans</name>
    <dbReference type="NCBI Taxonomy" id="1552750"/>
    <lineage>
        <taxon>Bacteria</taxon>
        <taxon>Pseudomonadati</taxon>
        <taxon>Pseudomonadota</taxon>
        <taxon>Betaproteobacteria</taxon>
        <taxon>Rhodocyclales</taxon>
        <taxon>Zoogloeaceae</taxon>
        <taxon>Zoogloea</taxon>
    </lineage>
</organism>
<feature type="transmembrane region" description="Helical" evidence="1">
    <location>
        <begin position="241"/>
        <end position="258"/>
    </location>
</feature>
<feature type="transmembrane region" description="Helical" evidence="1">
    <location>
        <begin position="304"/>
        <end position="325"/>
    </location>
</feature>
<dbReference type="GO" id="GO:0016020">
    <property type="term" value="C:membrane"/>
    <property type="evidence" value="ECO:0007669"/>
    <property type="project" value="TreeGrafter"/>
</dbReference>
<feature type="transmembrane region" description="Helical" evidence="1">
    <location>
        <begin position="192"/>
        <end position="212"/>
    </location>
</feature>
<evidence type="ECO:0000313" key="4">
    <source>
        <dbReference type="Proteomes" id="UP000389128"/>
    </source>
</evidence>
<gene>
    <name evidence="3" type="ORF">ETQ85_09215</name>
</gene>
<dbReference type="InterPro" id="IPR050879">
    <property type="entry name" value="Acyltransferase_3"/>
</dbReference>
<dbReference type="RefSeq" id="WP_148578748.1">
    <property type="nucleotide sequence ID" value="NZ_SDKK01000007.1"/>
</dbReference>
<sequence>MSEKIKSLQMLRAIAAWMVVYHHFMQLFFGLDVDGFSLGALFVRYGGFGVDLFFVLSGFVMFSAVNKGHVSACRFAVGRVFRIVPAYWFHTLLVVAGISLFPQGFSYTDYNLGSLLKSLFFIPVSNPSGLGVYPLLTVGWTLDFEMFFYMALAVCLLISQRWGLLLCFVLLGTLPFVFPGGYAFSPVLSSKLLYEFLIGFVLALLTGNRGFAEWSQRYAYSLGGFLLIVGLLCMAIHQWAFIYRFTAAGSLVLAALVLESRINPQAILVKALVRLGDASYSTYLVHIIVICVALQLFGKAPAGLLMVFILALVTMLVCVLSLWSYRYVESNSWVMRLQKLFMARISRPKGVLHVSIE</sequence>
<keyword evidence="1" id="KW-1133">Transmembrane helix</keyword>
<feature type="transmembrane region" description="Helical" evidence="1">
    <location>
        <begin position="86"/>
        <end position="105"/>
    </location>
</feature>
<feature type="transmembrane region" description="Helical" evidence="1">
    <location>
        <begin position="218"/>
        <end position="236"/>
    </location>
</feature>
<feature type="domain" description="Acyltransferase 3" evidence="2">
    <location>
        <begin position="6"/>
        <end position="321"/>
    </location>
</feature>
<feature type="transmembrane region" description="Helical" evidence="1">
    <location>
        <begin position="12"/>
        <end position="31"/>
    </location>
</feature>
<keyword evidence="1" id="KW-0472">Membrane</keyword>
<evidence type="ECO:0000313" key="3">
    <source>
        <dbReference type="EMBL" id="TYC59728.1"/>
    </source>
</evidence>